<dbReference type="STRING" id="128403.WA1_10645"/>
<dbReference type="Gene3D" id="3.40.390.10">
    <property type="entry name" value="Collagenase (Catalytic Domain)"/>
    <property type="match status" value="1"/>
</dbReference>
<comment type="caution">
    <text evidence="2">The sequence shown here is derived from an EMBL/GenBank/DDBJ whole genome shotgun (WGS) entry which is preliminary data.</text>
</comment>
<name>A0A139XFW4_9CYAN</name>
<keyword evidence="3" id="KW-1185">Reference proteome</keyword>
<evidence type="ECO:0008006" key="4">
    <source>
        <dbReference type="Google" id="ProtNLM"/>
    </source>
</evidence>
<accession>A0A139XFW4</accession>
<gene>
    <name evidence="2" type="ORF">WA1_10645</name>
</gene>
<protein>
    <recommendedName>
        <fullName evidence="4">Peptidase M10 metallopeptidase domain-containing protein</fullName>
    </recommendedName>
</protein>
<dbReference type="EMBL" id="ANNX02000013">
    <property type="protein sequence ID" value="KYC43512.1"/>
    <property type="molecule type" value="Genomic_DNA"/>
</dbReference>
<reference evidence="2 3" key="1">
    <citation type="journal article" date="2013" name="Genome Biol. Evol.">
        <title>Genomes of Stigonematalean cyanobacteria (subsection V) and the evolution of oxygenic photosynthesis from prokaryotes to plastids.</title>
        <authorList>
            <person name="Dagan T."/>
            <person name="Roettger M."/>
            <person name="Stucken K."/>
            <person name="Landan G."/>
            <person name="Koch R."/>
            <person name="Major P."/>
            <person name="Gould S.B."/>
            <person name="Goremykin V.V."/>
            <person name="Rippka R."/>
            <person name="Tandeau de Marsac N."/>
            <person name="Gugger M."/>
            <person name="Lockhart P.J."/>
            <person name="Allen J.F."/>
            <person name="Brune I."/>
            <person name="Maus I."/>
            <person name="Puhler A."/>
            <person name="Martin W.F."/>
        </authorList>
    </citation>
    <scope>NUCLEOTIDE SEQUENCE [LARGE SCALE GENOMIC DNA]</scope>
    <source>
        <strain evidence="2 3">PCC 7110</strain>
    </source>
</reference>
<dbReference type="SUPFAM" id="SSF55486">
    <property type="entry name" value="Metalloproteases ('zincins'), catalytic domain"/>
    <property type="match status" value="1"/>
</dbReference>
<organism evidence="2 3">
    <name type="scientific">Scytonema hofmannii PCC 7110</name>
    <dbReference type="NCBI Taxonomy" id="128403"/>
    <lineage>
        <taxon>Bacteria</taxon>
        <taxon>Bacillati</taxon>
        <taxon>Cyanobacteriota</taxon>
        <taxon>Cyanophyceae</taxon>
        <taxon>Nostocales</taxon>
        <taxon>Scytonemataceae</taxon>
        <taxon>Scytonema</taxon>
    </lineage>
</organism>
<dbReference type="InterPro" id="IPR024079">
    <property type="entry name" value="MetalloPept_cat_dom_sf"/>
</dbReference>
<proteinExistence type="predicted"/>
<dbReference type="NCBIfam" id="NF038122">
    <property type="entry name" value="metallo_LGF"/>
    <property type="match status" value="1"/>
</dbReference>
<evidence type="ECO:0000313" key="3">
    <source>
        <dbReference type="Proteomes" id="UP000076925"/>
    </source>
</evidence>
<evidence type="ECO:0000256" key="1">
    <source>
        <dbReference type="SAM" id="MobiDB-lite"/>
    </source>
</evidence>
<sequence>MKSISNQKSLIYGRGNKSEPNTRLRKLSLLTLLFFIADIGNSTLAQAQIAYTTSSTTKPKFQISYGPETTLDQMIGIELAANVWAEFLADDVTIKLFATTTNQIPQDVLGSATAEMSVPQTSYQTFLSKLSTDQKSPNDATAYTNFQKGGDDDDSGLNVMVGDRVVSNIDYLQSTRANAKALGLLSSNDSGFDGHIVFNKLNDSNIPLKWSYNFTSNLIPSDQLDFLSTVVHEMGHTLGFISGVDNPNLKSAIKNKKTTGKSITDSVLEKSMTPLDLYRFSTQSKDKIVSGDDDSPSTKGIPDLSIGKDPFFTLNRGVSKVEDMATGEDPTLGGDGDQASHWKQDKNAIMEPYLGTGKREAIASTDLIALDLIGWDVRSPALQLDQFAPILPTLYNQAKATAESKIANSSTWILSAPPPLVNPITVDGNNSDDDDDDDDTPPSLSLQDSALTEFCNLLENYNTSECIRWRASGSEKWKQYYEKLGLKQRWQPNPLITSAPKSVPESSATSSLLVLGGLLALRLRKRIVQGKINSPIVKKTR</sequence>
<feature type="region of interest" description="Disordered" evidence="1">
    <location>
        <begin position="423"/>
        <end position="443"/>
    </location>
</feature>
<feature type="compositionally biased region" description="Acidic residues" evidence="1">
    <location>
        <begin position="430"/>
        <end position="440"/>
    </location>
</feature>
<dbReference type="GO" id="GO:0008237">
    <property type="term" value="F:metallopeptidase activity"/>
    <property type="evidence" value="ECO:0007669"/>
    <property type="project" value="InterPro"/>
</dbReference>
<dbReference type="RefSeq" id="WP_017743994.1">
    <property type="nucleotide sequence ID" value="NZ_KQ976354.1"/>
</dbReference>
<evidence type="ECO:0000313" key="2">
    <source>
        <dbReference type="EMBL" id="KYC43512.1"/>
    </source>
</evidence>
<dbReference type="Proteomes" id="UP000076925">
    <property type="component" value="Unassembled WGS sequence"/>
</dbReference>
<dbReference type="AlphaFoldDB" id="A0A139XFW4"/>